<keyword evidence="5" id="KW-0966">Cell projection</keyword>
<dbReference type="InterPro" id="IPR003591">
    <property type="entry name" value="Leu-rich_rpt_typical-subtyp"/>
</dbReference>
<dbReference type="PANTHER" id="PTHR45973:SF9">
    <property type="entry name" value="LEUCINE-RICH REPEAT-CONTAINING PROTEIN 46"/>
    <property type="match status" value="1"/>
</dbReference>
<dbReference type="Proteomes" id="UP000789595">
    <property type="component" value="Unassembled WGS sequence"/>
</dbReference>
<comment type="caution">
    <text evidence="7">The sequence shown here is derived from an EMBL/GenBank/DDBJ whole genome shotgun (WGS) entry which is preliminary data.</text>
</comment>
<evidence type="ECO:0008006" key="9">
    <source>
        <dbReference type="Google" id="ProtNLM"/>
    </source>
</evidence>
<dbReference type="InterPro" id="IPR032675">
    <property type="entry name" value="LRR_dom_sf"/>
</dbReference>
<dbReference type="InterPro" id="IPR050576">
    <property type="entry name" value="Cilia_flagella_integrity"/>
</dbReference>
<dbReference type="Gene3D" id="3.80.10.10">
    <property type="entry name" value="Ribonuclease Inhibitor"/>
    <property type="match status" value="2"/>
</dbReference>
<keyword evidence="4" id="KW-0969">Cilium</keyword>
<gene>
    <name evidence="7" type="ORF">PECAL_2P10280</name>
</gene>
<dbReference type="OrthoDB" id="1904536at2759"/>
<evidence type="ECO:0000313" key="7">
    <source>
        <dbReference type="EMBL" id="CAH0367981.1"/>
    </source>
</evidence>
<dbReference type="SMART" id="SM00369">
    <property type="entry name" value="LRR_TYP"/>
    <property type="match status" value="2"/>
</dbReference>
<keyword evidence="8" id="KW-1185">Reference proteome</keyword>
<reference evidence="7" key="1">
    <citation type="submission" date="2021-11" db="EMBL/GenBank/DDBJ databases">
        <authorList>
            <consortium name="Genoscope - CEA"/>
            <person name="William W."/>
        </authorList>
    </citation>
    <scope>NUCLEOTIDE SEQUENCE</scope>
</reference>
<dbReference type="SMART" id="SM00365">
    <property type="entry name" value="LRR_SD22"/>
    <property type="match status" value="2"/>
</dbReference>
<dbReference type="Pfam" id="PF13855">
    <property type="entry name" value="LRR_8"/>
    <property type="match status" value="1"/>
</dbReference>
<feature type="compositionally biased region" description="Basic and acidic residues" evidence="6">
    <location>
        <begin position="285"/>
        <end position="309"/>
    </location>
</feature>
<dbReference type="AlphaFoldDB" id="A0A8J2SHR5"/>
<dbReference type="SUPFAM" id="SSF52075">
    <property type="entry name" value="Outer arm dynein light chain 1"/>
    <property type="match status" value="1"/>
</dbReference>
<evidence type="ECO:0000256" key="3">
    <source>
        <dbReference type="ARBA" id="ARBA00022737"/>
    </source>
</evidence>
<name>A0A8J2SHR5_9STRA</name>
<evidence type="ECO:0000256" key="4">
    <source>
        <dbReference type="ARBA" id="ARBA00023069"/>
    </source>
</evidence>
<dbReference type="InterPro" id="IPR001611">
    <property type="entry name" value="Leu-rich_rpt"/>
</dbReference>
<evidence type="ECO:0000256" key="5">
    <source>
        <dbReference type="ARBA" id="ARBA00023273"/>
    </source>
</evidence>
<evidence type="ECO:0000313" key="8">
    <source>
        <dbReference type="Proteomes" id="UP000789595"/>
    </source>
</evidence>
<dbReference type="PROSITE" id="PS51450">
    <property type="entry name" value="LRR"/>
    <property type="match status" value="2"/>
</dbReference>
<comment type="subcellular location">
    <subcellularLocation>
        <location evidence="1">Cell projection</location>
        <location evidence="1">Cilium</location>
    </subcellularLocation>
</comment>
<proteinExistence type="predicted"/>
<evidence type="ECO:0000256" key="1">
    <source>
        <dbReference type="ARBA" id="ARBA00004138"/>
    </source>
</evidence>
<evidence type="ECO:0000256" key="6">
    <source>
        <dbReference type="SAM" id="MobiDB-lite"/>
    </source>
</evidence>
<sequence length="590" mass="65851">MAAITTQEELARDATGAGARMTKAILKQCAVDNEGYESPELNDNLYLHFKGFRKIENLEEYTELKGLWLEANGLRCIENINHLSKLRCIFLSRNLIETIPSTAFQGVSSLVMLDLSENRLTKLEHLADNCPNLETLNVNKNALPDAASIAELALLPNLKNLQIERNELKGEDIIQALAAPPQLCGINAAGNPCVREIPQWRKKCLCVMPLLAYLDRPVFENEREAALAWQEGGHEAELKCKQDYAQRKKDKDKQSMARYRQWQKEVRAQHLERKAMSVDDSVGARLDREAREQRRDTEESLRIEARAQAEADAAQIQSGKILSADKPADHRPFLPKNHPEYIEESSDDEDAYLKQAYGITDDLPPPPVKPKASKFTPKPPPPPEDVVEVVEEDPVQEALKAVKEVVNEAAAEAKENNLPNEQVDRVQESLYLYKKQKEAKKAGRLARERAKVTKPAPQQKVWTEAMDTQLSALVRETCFDFEEVAKGLGETAEACRERWSSLDGVVNEGPQDFGGLRGPVAGVAVRRGDAPGEVYKGDRIPTFDELKRRAAALPPRFTVDPASLPSVGDVSDDDGDEVAVFSKTDFDTLE</sequence>
<dbReference type="PANTHER" id="PTHR45973">
    <property type="entry name" value="PROTEIN PHOSPHATASE 1 REGULATORY SUBUNIT SDS22-RELATED"/>
    <property type="match status" value="1"/>
</dbReference>
<accession>A0A8J2SHR5</accession>
<evidence type="ECO:0000256" key="2">
    <source>
        <dbReference type="ARBA" id="ARBA00022614"/>
    </source>
</evidence>
<feature type="region of interest" description="Disordered" evidence="6">
    <location>
        <begin position="275"/>
        <end position="385"/>
    </location>
</feature>
<protein>
    <recommendedName>
        <fullName evidence="9">Dynein assembly factor 1, axonemal homolog</fullName>
    </recommendedName>
</protein>
<dbReference type="EMBL" id="CAKKNE010000002">
    <property type="protein sequence ID" value="CAH0367981.1"/>
    <property type="molecule type" value="Genomic_DNA"/>
</dbReference>
<keyword evidence="2" id="KW-0433">Leucine-rich repeat</keyword>
<organism evidence="7 8">
    <name type="scientific">Pelagomonas calceolata</name>
    <dbReference type="NCBI Taxonomy" id="35677"/>
    <lineage>
        <taxon>Eukaryota</taxon>
        <taxon>Sar</taxon>
        <taxon>Stramenopiles</taxon>
        <taxon>Ochrophyta</taxon>
        <taxon>Pelagophyceae</taxon>
        <taxon>Pelagomonadales</taxon>
        <taxon>Pelagomonadaceae</taxon>
        <taxon>Pelagomonas</taxon>
    </lineage>
</organism>
<keyword evidence="3" id="KW-0677">Repeat</keyword>
<feature type="compositionally biased region" description="Basic and acidic residues" evidence="6">
    <location>
        <begin position="326"/>
        <end position="341"/>
    </location>
</feature>
<feature type="region of interest" description="Disordered" evidence="6">
    <location>
        <begin position="557"/>
        <end position="576"/>
    </location>
</feature>